<dbReference type="EMBL" id="BMAT01010241">
    <property type="protein sequence ID" value="GFS23108.1"/>
    <property type="molecule type" value="Genomic_DNA"/>
</dbReference>
<dbReference type="Proteomes" id="UP000762676">
    <property type="component" value="Unassembled WGS sequence"/>
</dbReference>
<dbReference type="Gene3D" id="2.60.120.290">
    <property type="entry name" value="Spermadhesin, CUB domain"/>
    <property type="match status" value="1"/>
</dbReference>
<accession>A0AAV4JN31</accession>
<proteinExistence type="predicted"/>
<organism evidence="4 5">
    <name type="scientific">Elysia marginata</name>
    <dbReference type="NCBI Taxonomy" id="1093978"/>
    <lineage>
        <taxon>Eukaryota</taxon>
        <taxon>Metazoa</taxon>
        <taxon>Spiralia</taxon>
        <taxon>Lophotrochozoa</taxon>
        <taxon>Mollusca</taxon>
        <taxon>Gastropoda</taxon>
        <taxon>Heterobranchia</taxon>
        <taxon>Euthyneura</taxon>
        <taxon>Panpulmonata</taxon>
        <taxon>Sacoglossa</taxon>
        <taxon>Placobranchoidea</taxon>
        <taxon>Plakobranchidae</taxon>
        <taxon>Elysia</taxon>
    </lineage>
</organism>
<evidence type="ECO:0000313" key="5">
    <source>
        <dbReference type="Proteomes" id="UP000762676"/>
    </source>
</evidence>
<comment type="caution">
    <text evidence="2">Lacks conserved residue(s) required for the propagation of feature annotation.</text>
</comment>
<evidence type="ECO:0000256" key="2">
    <source>
        <dbReference type="PROSITE-ProRule" id="PRU00059"/>
    </source>
</evidence>
<evidence type="ECO:0000256" key="1">
    <source>
        <dbReference type="ARBA" id="ARBA00023157"/>
    </source>
</evidence>
<keyword evidence="1" id="KW-1015">Disulfide bond</keyword>
<gene>
    <name evidence="4" type="ORF">ElyMa_005125700</name>
</gene>
<sequence>MKSFTICPPERGAASPQEVIYLSKIVYVRLTRQAWVELPDPLFSYELVTDTGDSSTLDGWCPSEVTIGDEVEFLFSSTKISDWLSSSFDRCEMRIRPKFYDSVILVTVQDFNKVGRDLNITLTGFDPSDPDESPLKQIEVFRKNYNYNFTHMAVKIHALVPMISRTSFRIYFQLNQESQCTLNEYPYPTDQFQYIVSPNYPHPYPRNLLCVWRFTPTSPMHFELVEYRGSESCRDDSLRIIFRKGTVKTFG</sequence>
<dbReference type="PROSITE" id="PS01180">
    <property type="entry name" value="CUB"/>
    <property type="match status" value="1"/>
</dbReference>
<dbReference type="CDD" id="cd00041">
    <property type="entry name" value="CUB"/>
    <property type="match status" value="1"/>
</dbReference>
<reference evidence="4 5" key="1">
    <citation type="journal article" date="2021" name="Elife">
        <title>Chloroplast acquisition without the gene transfer in kleptoplastic sea slugs, Plakobranchus ocellatus.</title>
        <authorList>
            <person name="Maeda T."/>
            <person name="Takahashi S."/>
            <person name="Yoshida T."/>
            <person name="Shimamura S."/>
            <person name="Takaki Y."/>
            <person name="Nagai Y."/>
            <person name="Toyoda A."/>
            <person name="Suzuki Y."/>
            <person name="Arimoto A."/>
            <person name="Ishii H."/>
            <person name="Satoh N."/>
            <person name="Nishiyama T."/>
            <person name="Hasebe M."/>
            <person name="Maruyama T."/>
            <person name="Minagawa J."/>
            <person name="Obokata J."/>
            <person name="Shigenobu S."/>
        </authorList>
    </citation>
    <scope>NUCLEOTIDE SEQUENCE [LARGE SCALE GENOMIC DNA]</scope>
</reference>
<dbReference type="InterPro" id="IPR035914">
    <property type="entry name" value="Sperma_CUB_dom_sf"/>
</dbReference>
<comment type="caution">
    <text evidence="4">The sequence shown here is derived from an EMBL/GenBank/DDBJ whole genome shotgun (WGS) entry which is preliminary data.</text>
</comment>
<dbReference type="AlphaFoldDB" id="A0AAV4JN31"/>
<protein>
    <recommendedName>
        <fullName evidence="3">CUB domain-containing protein</fullName>
    </recommendedName>
</protein>
<feature type="domain" description="CUB" evidence="3">
    <location>
        <begin position="180"/>
        <end position="251"/>
    </location>
</feature>
<dbReference type="SUPFAM" id="SSF49854">
    <property type="entry name" value="Spermadhesin, CUB domain"/>
    <property type="match status" value="1"/>
</dbReference>
<evidence type="ECO:0000313" key="4">
    <source>
        <dbReference type="EMBL" id="GFS23108.1"/>
    </source>
</evidence>
<dbReference type="InterPro" id="IPR000859">
    <property type="entry name" value="CUB_dom"/>
</dbReference>
<dbReference type="Pfam" id="PF00431">
    <property type="entry name" value="CUB"/>
    <property type="match status" value="1"/>
</dbReference>
<keyword evidence="5" id="KW-1185">Reference proteome</keyword>
<evidence type="ECO:0000259" key="3">
    <source>
        <dbReference type="PROSITE" id="PS01180"/>
    </source>
</evidence>
<name>A0AAV4JN31_9GAST</name>